<feature type="transmembrane region" description="Helical" evidence="1">
    <location>
        <begin position="473"/>
        <end position="494"/>
    </location>
</feature>
<feature type="transmembrane region" description="Helical" evidence="1">
    <location>
        <begin position="165"/>
        <end position="182"/>
    </location>
</feature>
<feature type="transmembrane region" description="Helical" evidence="1">
    <location>
        <begin position="53"/>
        <end position="75"/>
    </location>
</feature>
<proteinExistence type="predicted"/>
<evidence type="ECO:0000313" key="3">
    <source>
        <dbReference type="Proteomes" id="UP001500236"/>
    </source>
</evidence>
<feature type="transmembrane region" description="Helical" evidence="1">
    <location>
        <begin position="308"/>
        <end position="332"/>
    </location>
</feature>
<dbReference type="Proteomes" id="UP001500236">
    <property type="component" value="Unassembled WGS sequence"/>
</dbReference>
<sequence>MHVALCATIAERTRVKLARSLVRRFVHALRALVPILCVVVLFQAAVFRQIPDGWYSIVVGLLIVAAGIAFFLEGLERSVFPVGKSITNKLVKSASMWKLLPFCFAIGVAAVIAEPALISVADQAELVSEGRLDSLVLRVVIALSVGAVMVLGALRVFLGWPLHRILIIGYGAVIALTIAAPPEVASLAYDSGGVTTNIVTVPLIAAIGIGMAASISGRSRLRDGFGLVALCVMVPMISVQLYGILVYQFGGADTVRVDEAQDSGVWWLELLVGLGTVVRDVLPVILVVLVFQFVILRRRLGNPVQATVGFGMVILGLYGFIVGLEIGLLPMGRRMAEQLIDTDVQLLIVAFGVLIGFATTMAEPALIAIADEAEEISEKRLRAGTLRILVACGVSAGIGIGVLRILTGAPFVMLIAGLYLLAIVLLMLAPKEHVPLAFDLGGVTTSEITVPLITALGIGLASAVPGRDMLMDGFGLIAFASVGPVLAVLSYAVIVRLTARTASRPTIPVTSKEA</sequence>
<accession>A0ABP6LMN9</accession>
<keyword evidence="1" id="KW-0812">Transmembrane</keyword>
<feature type="transmembrane region" description="Helical" evidence="1">
    <location>
        <begin position="28"/>
        <end position="47"/>
    </location>
</feature>
<feature type="transmembrane region" description="Helical" evidence="1">
    <location>
        <begin position="227"/>
        <end position="250"/>
    </location>
</feature>
<feature type="transmembrane region" description="Helical" evidence="1">
    <location>
        <begin position="96"/>
        <end position="115"/>
    </location>
</feature>
<reference evidence="3" key="1">
    <citation type="journal article" date="2019" name="Int. J. Syst. Evol. Microbiol.">
        <title>The Global Catalogue of Microorganisms (GCM) 10K type strain sequencing project: providing services to taxonomists for standard genome sequencing and annotation.</title>
        <authorList>
            <consortium name="The Broad Institute Genomics Platform"/>
            <consortium name="The Broad Institute Genome Sequencing Center for Infectious Disease"/>
            <person name="Wu L."/>
            <person name="Ma J."/>
        </authorList>
    </citation>
    <scope>NUCLEOTIDE SEQUENCE [LARGE SCALE GENOMIC DNA]</scope>
    <source>
        <strain evidence="3">JCM 14309</strain>
    </source>
</reference>
<dbReference type="InterPro" id="IPR011435">
    <property type="entry name" value="UmpAB"/>
</dbReference>
<comment type="caution">
    <text evidence="2">The sequence shown here is derived from an EMBL/GenBank/DDBJ whole genome shotgun (WGS) entry which is preliminary data.</text>
</comment>
<feature type="transmembrane region" description="Helical" evidence="1">
    <location>
        <begin position="344"/>
        <end position="367"/>
    </location>
</feature>
<name>A0ABP6LMN9_9MICC</name>
<dbReference type="EMBL" id="BAAAVT010000002">
    <property type="protein sequence ID" value="GAA3052107.1"/>
    <property type="molecule type" value="Genomic_DNA"/>
</dbReference>
<dbReference type="RefSeq" id="WP_344682755.1">
    <property type="nucleotide sequence ID" value="NZ_BAAAVT010000002.1"/>
</dbReference>
<protein>
    <recommendedName>
        <fullName evidence="4">DUF1538 domain-containing protein</fullName>
    </recommendedName>
</protein>
<feature type="transmembrane region" description="Helical" evidence="1">
    <location>
        <begin position="411"/>
        <end position="429"/>
    </location>
</feature>
<feature type="transmembrane region" description="Helical" evidence="1">
    <location>
        <begin position="135"/>
        <end position="158"/>
    </location>
</feature>
<keyword evidence="3" id="KW-1185">Reference proteome</keyword>
<feature type="transmembrane region" description="Helical" evidence="1">
    <location>
        <begin position="194"/>
        <end position="215"/>
    </location>
</feature>
<feature type="transmembrane region" description="Helical" evidence="1">
    <location>
        <begin position="388"/>
        <end position="405"/>
    </location>
</feature>
<keyword evidence="1" id="KW-0472">Membrane</keyword>
<evidence type="ECO:0008006" key="4">
    <source>
        <dbReference type="Google" id="ProtNLM"/>
    </source>
</evidence>
<dbReference type="Pfam" id="PF07556">
    <property type="entry name" value="DUF1538"/>
    <property type="match status" value="2"/>
</dbReference>
<keyword evidence="1" id="KW-1133">Transmembrane helix</keyword>
<gene>
    <name evidence="2" type="ORF">GCM10010529_02690</name>
</gene>
<organism evidence="2 3">
    <name type="scientific">Nesterenkonia aethiopica</name>
    <dbReference type="NCBI Taxonomy" id="269144"/>
    <lineage>
        <taxon>Bacteria</taxon>
        <taxon>Bacillati</taxon>
        <taxon>Actinomycetota</taxon>
        <taxon>Actinomycetes</taxon>
        <taxon>Micrococcales</taxon>
        <taxon>Micrococcaceae</taxon>
        <taxon>Nesterenkonia</taxon>
    </lineage>
</organism>
<evidence type="ECO:0000313" key="2">
    <source>
        <dbReference type="EMBL" id="GAA3052107.1"/>
    </source>
</evidence>
<evidence type="ECO:0000256" key="1">
    <source>
        <dbReference type="SAM" id="Phobius"/>
    </source>
</evidence>
<feature type="transmembrane region" description="Helical" evidence="1">
    <location>
        <begin position="270"/>
        <end position="296"/>
    </location>
</feature>
<feature type="transmembrane region" description="Helical" evidence="1">
    <location>
        <begin position="436"/>
        <end position="461"/>
    </location>
</feature>